<dbReference type="RefSeq" id="WP_191320209.1">
    <property type="nucleotide sequence ID" value="NZ_BNCG01000014.1"/>
</dbReference>
<accession>A0ABV7UI67</accession>
<organism evidence="1 2">
    <name type="scientific">Camelimonas fluminis</name>
    <dbReference type="NCBI Taxonomy" id="1576911"/>
    <lineage>
        <taxon>Bacteria</taxon>
        <taxon>Pseudomonadati</taxon>
        <taxon>Pseudomonadota</taxon>
        <taxon>Alphaproteobacteria</taxon>
        <taxon>Hyphomicrobiales</taxon>
        <taxon>Chelatococcaceae</taxon>
        <taxon>Camelimonas</taxon>
    </lineage>
</organism>
<keyword evidence="2" id="KW-1185">Reference proteome</keyword>
<sequence length="201" mass="20749">MMLATMPTVARQTTACASSLRKSARAASVLTFVLALAWAMSGASVLAQSGAQSGVQSGAAAPVGEAAPAASASEKTFKVSGGQASVPAGVTIQVRKIVVGEDATVVHLVASFDSRRTSRVNLNEANATLDLGDGQRLQLRQPDDNRYLTIANGQTIDAELVFPGQIPDGTKQVTLSFNEGNEGDDQNAPGVILRLSLAEAR</sequence>
<proteinExistence type="predicted"/>
<evidence type="ECO:0000313" key="2">
    <source>
        <dbReference type="Proteomes" id="UP001595704"/>
    </source>
</evidence>
<comment type="caution">
    <text evidence="1">The sequence shown here is derived from an EMBL/GenBank/DDBJ whole genome shotgun (WGS) entry which is preliminary data.</text>
</comment>
<evidence type="ECO:0000313" key="1">
    <source>
        <dbReference type="EMBL" id="MFC3638395.1"/>
    </source>
</evidence>
<name>A0ABV7UI67_9HYPH</name>
<dbReference type="EMBL" id="JBHRYC010000073">
    <property type="protein sequence ID" value="MFC3638395.1"/>
    <property type="molecule type" value="Genomic_DNA"/>
</dbReference>
<reference evidence="2" key="1">
    <citation type="journal article" date="2019" name="Int. J. Syst. Evol. Microbiol.">
        <title>The Global Catalogue of Microorganisms (GCM) 10K type strain sequencing project: providing services to taxonomists for standard genome sequencing and annotation.</title>
        <authorList>
            <consortium name="The Broad Institute Genomics Platform"/>
            <consortium name="The Broad Institute Genome Sequencing Center for Infectious Disease"/>
            <person name="Wu L."/>
            <person name="Ma J."/>
        </authorList>
    </citation>
    <scope>NUCLEOTIDE SEQUENCE [LARGE SCALE GENOMIC DNA]</scope>
    <source>
        <strain evidence="2">KCTC 42282</strain>
    </source>
</reference>
<evidence type="ECO:0008006" key="3">
    <source>
        <dbReference type="Google" id="ProtNLM"/>
    </source>
</evidence>
<gene>
    <name evidence="1" type="ORF">ACFONL_13620</name>
</gene>
<dbReference type="Proteomes" id="UP001595704">
    <property type="component" value="Unassembled WGS sequence"/>
</dbReference>
<protein>
    <recommendedName>
        <fullName evidence="3">DUF4352 domain-containing protein</fullName>
    </recommendedName>
</protein>